<dbReference type="EMBL" id="MEWW01000011">
    <property type="protein sequence ID" value="OGC84647.1"/>
    <property type="molecule type" value="Genomic_DNA"/>
</dbReference>
<comment type="caution">
    <text evidence="1">The sequence shown here is derived from an EMBL/GenBank/DDBJ whole genome shotgun (WGS) entry which is preliminary data.</text>
</comment>
<dbReference type="AlphaFoldDB" id="A0A1F4XSH0"/>
<organism evidence="1 2">
    <name type="scientific">Candidatus Adlerbacteria bacterium RIFCSPHIGHO2_12_FULL_53_18</name>
    <dbReference type="NCBI Taxonomy" id="1797242"/>
    <lineage>
        <taxon>Bacteria</taxon>
        <taxon>Candidatus Adleribacteriota</taxon>
    </lineage>
</organism>
<proteinExistence type="predicted"/>
<dbReference type="Proteomes" id="UP000178091">
    <property type="component" value="Unassembled WGS sequence"/>
</dbReference>
<sequence>MSVKQCDEFGSDLFKSGLENGVTLDPFIAQNLIDEVEKGRGPSYQAVCDAALDMYLLEGVERQAFTDFLGRVFGRRRRERQRIRREAFSIPFAPR</sequence>
<name>A0A1F4XSH0_9BACT</name>
<gene>
    <name evidence="1" type="ORF">A3F55_03195</name>
</gene>
<evidence type="ECO:0000313" key="2">
    <source>
        <dbReference type="Proteomes" id="UP000178091"/>
    </source>
</evidence>
<evidence type="ECO:0000313" key="1">
    <source>
        <dbReference type="EMBL" id="OGC84647.1"/>
    </source>
</evidence>
<protein>
    <submittedName>
        <fullName evidence="1">Uncharacterized protein</fullName>
    </submittedName>
</protein>
<accession>A0A1F4XSH0</accession>
<reference evidence="1 2" key="1">
    <citation type="journal article" date="2016" name="Nat. Commun.">
        <title>Thousands of microbial genomes shed light on interconnected biogeochemical processes in an aquifer system.</title>
        <authorList>
            <person name="Anantharaman K."/>
            <person name="Brown C.T."/>
            <person name="Hug L.A."/>
            <person name="Sharon I."/>
            <person name="Castelle C.J."/>
            <person name="Probst A.J."/>
            <person name="Thomas B.C."/>
            <person name="Singh A."/>
            <person name="Wilkins M.J."/>
            <person name="Karaoz U."/>
            <person name="Brodie E.L."/>
            <person name="Williams K.H."/>
            <person name="Hubbard S.S."/>
            <person name="Banfield J.F."/>
        </authorList>
    </citation>
    <scope>NUCLEOTIDE SEQUENCE [LARGE SCALE GENOMIC DNA]</scope>
</reference>